<keyword evidence="5" id="KW-1185">Reference proteome</keyword>
<evidence type="ECO:0000313" key="5">
    <source>
        <dbReference type="Proteomes" id="UP000053732"/>
    </source>
</evidence>
<keyword evidence="2" id="KW-0472">Membrane</keyword>
<protein>
    <submittedName>
        <fullName evidence="4">Str. FM013</fullName>
    </submittedName>
</protein>
<keyword evidence="2" id="KW-0812">Transmembrane</keyword>
<feature type="transmembrane region" description="Helical" evidence="2">
    <location>
        <begin position="176"/>
        <end position="199"/>
    </location>
</feature>
<evidence type="ECO:0000313" key="4">
    <source>
        <dbReference type="EMBL" id="CRL27682.1"/>
    </source>
</evidence>
<feature type="transmembrane region" description="Helical" evidence="2">
    <location>
        <begin position="304"/>
        <end position="326"/>
    </location>
</feature>
<name>A0A0G4PML1_PENC3</name>
<feature type="signal peptide" evidence="3">
    <location>
        <begin position="1"/>
        <end position="19"/>
    </location>
</feature>
<organism evidence="4 5">
    <name type="scientific">Penicillium camemberti (strain FM 013)</name>
    <dbReference type="NCBI Taxonomy" id="1429867"/>
    <lineage>
        <taxon>Eukaryota</taxon>
        <taxon>Fungi</taxon>
        <taxon>Dikarya</taxon>
        <taxon>Ascomycota</taxon>
        <taxon>Pezizomycotina</taxon>
        <taxon>Eurotiomycetes</taxon>
        <taxon>Eurotiomycetidae</taxon>
        <taxon>Eurotiales</taxon>
        <taxon>Aspergillaceae</taxon>
        <taxon>Penicillium</taxon>
    </lineage>
</organism>
<reference evidence="4 5" key="1">
    <citation type="journal article" date="2014" name="Nat. Commun.">
        <title>Multiple recent horizontal transfers of a large genomic region in cheese making fungi.</title>
        <authorList>
            <person name="Cheeseman K."/>
            <person name="Ropars J."/>
            <person name="Renault P."/>
            <person name="Dupont J."/>
            <person name="Gouzy J."/>
            <person name="Branca A."/>
            <person name="Abraham A.L."/>
            <person name="Ceppi M."/>
            <person name="Conseiller E."/>
            <person name="Debuchy R."/>
            <person name="Malagnac F."/>
            <person name="Goarin A."/>
            <person name="Silar P."/>
            <person name="Lacoste S."/>
            <person name="Sallet E."/>
            <person name="Bensimon A."/>
            <person name="Giraud T."/>
            <person name="Brygoo Y."/>
        </authorList>
    </citation>
    <scope>NUCLEOTIDE SEQUENCE [LARGE SCALE GENOMIC DNA]</scope>
    <source>
        <strain evidence="5">FM 013</strain>
    </source>
</reference>
<accession>A0A0G4PML1</accession>
<proteinExistence type="predicted"/>
<dbReference type="EMBL" id="HG793156">
    <property type="protein sequence ID" value="CRL27682.1"/>
    <property type="molecule type" value="Genomic_DNA"/>
</dbReference>
<gene>
    <name evidence="4" type="ORF">PCAMFM013_S023g000140</name>
</gene>
<dbReference type="PANTHER" id="PTHR35043:SF7">
    <property type="entry name" value="TRANSCRIPTION FACTOR DOMAIN-CONTAINING PROTEIN"/>
    <property type="match status" value="1"/>
</dbReference>
<keyword evidence="2" id="KW-1133">Transmembrane helix</keyword>
<dbReference type="AlphaFoldDB" id="A0A0G4PML1"/>
<feature type="region of interest" description="Disordered" evidence="1">
    <location>
        <begin position="91"/>
        <end position="113"/>
    </location>
</feature>
<dbReference type="Proteomes" id="UP000053732">
    <property type="component" value="Unassembled WGS sequence"/>
</dbReference>
<sequence>MLTLLCLLFLLPVEYGVSASTGLRSWQLDTNNRSTWDIVSEAREQIMCVRTWLIALLVPELILGFGFLELFNVINSRARYNVVQAEAKSRRQARSGSHGGLRNEPFDGAQENPDSAKWTFTQTFCINAGGLALQTQDDWIYTVTCEDEMVLLIQSGMVSPLDLRERDIQEHAKQDWLGKLFTLLQVSWFICNIITRWASHVSVSPFKLATVAYCFLGIVIYGFWWFKPKDMGAPIIVPLHYDRDNLPGELHDAMHSAGWTHRLAPLKEERILLIAWDAMKTPFLSEDGEDLELLKERPVETPSWIIHIVVILFGLTGLSYCGIHIAAWDYTFPTRAEWISWIVFCFTAVAGVCIFSTVNTAYLALLHLKVAKKLPSSMEFLVEDTHWQRIFDTHMYIKQAGISLYIIARLGIMALVCSSLRALPEDSYTTVGWVTSIPHF</sequence>
<feature type="chain" id="PRO_5005195682" evidence="3">
    <location>
        <begin position="20"/>
        <end position="440"/>
    </location>
</feature>
<feature type="transmembrane region" description="Helical" evidence="2">
    <location>
        <begin position="49"/>
        <end position="71"/>
    </location>
</feature>
<dbReference type="STRING" id="1429867.A0A0G4PML1"/>
<evidence type="ECO:0000256" key="1">
    <source>
        <dbReference type="SAM" id="MobiDB-lite"/>
    </source>
</evidence>
<feature type="transmembrane region" description="Helical" evidence="2">
    <location>
        <begin position="205"/>
        <end position="226"/>
    </location>
</feature>
<feature type="transmembrane region" description="Helical" evidence="2">
    <location>
        <begin position="338"/>
        <end position="365"/>
    </location>
</feature>
<evidence type="ECO:0000256" key="3">
    <source>
        <dbReference type="SAM" id="SignalP"/>
    </source>
</evidence>
<evidence type="ECO:0000256" key="2">
    <source>
        <dbReference type="SAM" id="Phobius"/>
    </source>
</evidence>
<dbReference type="PANTHER" id="PTHR35043">
    <property type="entry name" value="TRANSCRIPTION FACTOR DOMAIN-CONTAINING PROTEIN"/>
    <property type="match status" value="1"/>
</dbReference>
<feature type="transmembrane region" description="Helical" evidence="2">
    <location>
        <begin position="402"/>
        <end position="423"/>
    </location>
</feature>
<keyword evidence="3" id="KW-0732">Signal</keyword>